<dbReference type="InterPro" id="IPR029052">
    <property type="entry name" value="Metallo-depent_PP-like"/>
</dbReference>
<dbReference type="Gene3D" id="3.60.21.70">
    <property type="entry name" value="PhoD-like phosphatase"/>
    <property type="match status" value="1"/>
</dbReference>
<evidence type="ECO:0000313" key="3">
    <source>
        <dbReference type="EMBL" id="SDR66954.1"/>
    </source>
</evidence>
<dbReference type="SUPFAM" id="SSF56300">
    <property type="entry name" value="Metallo-dependent phosphatases"/>
    <property type="match status" value="1"/>
</dbReference>
<accession>A0A1H1KXB5</accession>
<dbReference type="AlphaFoldDB" id="A0A1H1KXB5"/>
<dbReference type="PROSITE" id="PS51257">
    <property type="entry name" value="PROKAR_LIPOPROTEIN"/>
    <property type="match status" value="1"/>
</dbReference>
<name>A0A1H1KXB5_9FLAO</name>
<dbReference type="PANTHER" id="PTHR33987:SF1">
    <property type="entry name" value="CALCINEURIN-LIKE METALLO-PHOSPHOESTERASE SUPERFAMILY PROTEIN"/>
    <property type="match status" value="1"/>
</dbReference>
<gene>
    <name evidence="3" type="ORF">SAMN04488552_0345</name>
</gene>
<dbReference type="InterPro" id="IPR038607">
    <property type="entry name" value="PhoD-like_sf"/>
</dbReference>
<reference evidence="3 4" key="1">
    <citation type="submission" date="2016-10" db="EMBL/GenBank/DDBJ databases">
        <authorList>
            <person name="Varghese N."/>
            <person name="Submissions S."/>
        </authorList>
    </citation>
    <scope>NUCLEOTIDE SEQUENCE [LARGE SCALE GENOMIC DNA]</scope>
    <source>
        <strain evidence="3 4">Mar_2010_102</strain>
    </source>
</reference>
<keyword evidence="1" id="KW-0732">Signal</keyword>
<evidence type="ECO:0000256" key="1">
    <source>
        <dbReference type="SAM" id="SignalP"/>
    </source>
</evidence>
<dbReference type="Pfam" id="PF09423">
    <property type="entry name" value="PhoD"/>
    <property type="match status" value="1"/>
</dbReference>
<keyword evidence="4" id="KW-1185">Reference proteome</keyword>
<dbReference type="Proteomes" id="UP000198858">
    <property type="component" value="Chromosome I"/>
</dbReference>
<dbReference type="STRING" id="1250231.SAMN04488552_0345"/>
<proteinExistence type="predicted"/>
<evidence type="ECO:0000259" key="2">
    <source>
        <dbReference type="Pfam" id="PF09423"/>
    </source>
</evidence>
<dbReference type="EMBL" id="LT629745">
    <property type="protein sequence ID" value="SDR66954.1"/>
    <property type="molecule type" value="Genomic_DNA"/>
</dbReference>
<feature type="chain" id="PRO_5009252861" evidence="1">
    <location>
        <begin position="22"/>
        <end position="339"/>
    </location>
</feature>
<dbReference type="PANTHER" id="PTHR33987">
    <property type="entry name" value="CALCINEURIN-LIKE METALLO-PHOSPHOESTERASE SUPERFAMILY PROTEIN"/>
    <property type="match status" value="1"/>
</dbReference>
<feature type="domain" description="PhoD-like phosphatase metallophosphatase" evidence="2">
    <location>
        <begin position="89"/>
        <end position="267"/>
    </location>
</feature>
<dbReference type="RefSeq" id="WP_089661048.1">
    <property type="nucleotide sequence ID" value="NZ_LT629745.1"/>
</dbReference>
<feature type="signal peptide" evidence="1">
    <location>
        <begin position="1"/>
        <end position="21"/>
    </location>
</feature>
<dbReference type="CDD" id="cd07389">
    <property type="entry name" value="MPP_PhoD"/>
    <property type="match status" value="1"/>
</dbReference>
<evidence type="ECO:0000313" key="4">
    <source>
        <dbReference type="Proteomes" id="UP000198858"/>
    </source>
</evidence>
<sequence length="339" mass="38983">MKSVFKVLPVFLLMLSCGSNSKIISEEDADFVIAFGSCNKEDEPQPLWNPILLNDPDLFIWGGDNIYSDTDDPDKMKADYHLQNQILGYQKVLDKIPVMGTWDDHDYGLNDGGKEWHFKEESQQLFLDFFDVPHNSPRRNREGVYHAEVFETAKGSVKAIVLDTRYFRDALIRSEDANRRYEPSTGGTILREDQWNWLAAELENSNADFNIIMSSIQILSVEHGYETWGNFPLEIEKLKELIISSEAKNVMLLSGDRHISEFSKIEVKGLNYPLFDFTSSGLNNNWSNFGGEPNRNRVGEVISEKSFGLLKFDFDKNKVEMEMRGGNNELLQDYMVEFQ</sequence>
<dbReference type="InterPro" id="IPR018946">
    <property type="entry name" value="PhoD-like_MPP"/>
</dbReference>
<organism evidence="3 4">
    <name type="scientific">Christiangramia echinicola</name>
    <dbReference type="NCBI Taxonomy" id="279359"/>
    <lineage>
        <taxon>Bacteria</taxon>
        <taxon>Pseudomonadati</taxon>
        <taxon>Bacteroidota</taxon>
        <taxon>Flavobacteriia</taxon>
        <taxon>Flavobacteriales</taxon>
        <taxon>Flavobacteriaceae</taxon>
        <taxon>Christiangramia</taxon>
    </lineage>
</organism>
<protein>
    <submittedName>
        <fullName evidence="3">Alkaline phosphatase D</fullName>
    </submittedName>
</protein>